<accession>A0A640N0Y0</accession>
<feature type="transmembrane region" description="Helical" evidence="1">
    <location>
        <begin position="90"/>
        <end position="107"/>
    </location>
</feature>
<protein>
    <recommendedName>
        <fullName evidence="3">Group-Specific protein</fullName>
    </recommendedName>
</protein>
<feature type="transmembrane region" description="Helical" evidence="1">
    <location>
        <begin position="6"/>
        <end position="25"/>
    </location>
</feature>
<reference evidence="2" key="1">
    <citation type="submission" date="2019-12" db="EMBL/GenBank/DDBJ databases">
        <title>Epidemiological and comparative genomic analysis of Bacillus anthracis isolated from northern Vietnam.</title>
        <authorList>
            <person name="Hoang T.T.H."/>
            <person name="Dang D.A."/>
            <person name="Pham M.H."/>
            <person name="Luong M.H."/>
            <person name="Tran N.D."/>
            <person name="Nguyen T.H."/>
            <person name="Nguyen T.T."/>
            <person name="Inoue S."/>
            <person name="Morikawa S."/>
            <person name="Okutani A."/>
        </authorList>
    </citation>
    <scope>NUCLEOTIDE SEQUENCE</scope>
    <source>
        <strain evidence="2">LamDB</strain>
    </source>
</reference>
<reference evidence="2" key="2">
    <citation type="submission" date="2019-12" db="EMBL/GenBank/DDBJ databases">
        <authorList>
            <person name="Hoang T.H.H."/>
            <person name="Okutani A."/>
        </authorList>
    </citation>
    <scope>NUCLEOTIDE SEQUENCE</scope>
    <source>
        <strain evidence="2">LamDB</strain>
    </source>
</reference>
<gene>
    <name evidence="2" type="ORF">LamDB_51330</name>
</gene>
<keyword evidence="1" id="KW-0812">Transmembrane</keyword>
<organism evidence="2">
    <name type="scientific">Bacillus anthracis</name>
    <name type="common">anthrax bacterium</name>
    <dbReference type="NCBI Taxonomy" id="1392"/>
    <lineage>
        <taxon>Bacteria</taxon>
        <taxon>Bacillati</taxon>
        <taxon>Bacillota</taxon>
        <taxon>Bacilli</taxon>
        <taxon>Bacillales</taxon>
        <taxon>Bacillaceae</taxon>
        <taxon>Bacillus</taxon>
        <taxon>Bacillus cereus group</taxon>
    </lineage>
</organism>
<sequence length="113" mass="13429">MFYILLFISVLIFGIIWTIITNKYLPSETLDTKNTDRTGYDERQRTMFLEIFSKTFVGLVYTFFIGMILKIFALYQGHHTVYPFNQFPELAYILIVALLLVMNYFIVKKKYTP</sequence>
<proteinExistence type="predicted"/>
<dbReference type="AlphaFoldDB" id="A0A640N0Y0"/>
<evidence type="ECO:0000256" key="1">
    <source>
        <dbReference type="SAM" id="Phobius"/>
    </source>
</evidence>
<feature type="transmembrane region" description="Helical" evidence="1">
    <location>
        <begin position="55"/>
        <end position="75"/>
    </location>
</feature>
<keyword evidence="1" id="KW-0472">Membrane</keyword>
<evidence type="ECO:0000313" key="2">
    <source>
        <dbReference type="EMBL" id="GEU19885.1"/>
    </source>
</evidence>
<dbReference type="EMBL" id="BLEX01000011">
    <property type="protein sequence ID" value="GEU19885.1"/>
    <property type="molecule type" value="Genomic_DNA"/>
</dbReference>
<name>A0A640N0Y0_BACAN</name>
<evidence type="ECO:0008006" key="3">
    <source>
        <dbReference type="Google" id="ProtNLM"/>
    </source>
</evidence>
<keyword evidence="1" id="KW-1133">Transmembrane helix</keyword>
<comment type="caution">
    <text evidence="2">The sequence shown here is derived from an EMBL/GenBank/DDBJ whole genome shotgun (WGS) entry which is preliminary data.</text>
</comment>